<gene>
    <name evidence="1" type="ORF">BCR34DRAFT_482374</name>
</gene>
<dbReference type="STRING" id="1231657.A0A1Y1ZQV4"/>
<dbReference type="Gene3D" id="1.25.40.10">
    <property type="entry name" value="Tetratricopeptide repeat domain"/>
    <property type="match status" value="2"/>
</dbReference>
<reference evidence="1 2" key="1">
    <citation type="submission" date="2016-07" db="EMBL/GenBank/DDBJ databases">
        <title>Pervasive Adenine N6-methylation of Active Genes in Fungi.</title>
        <authorList>
            <consortium name="DOE Joint Genome Institute"/>
            <person name="Mondo S.J."/>
            <person name="Dannebaum R.O."/>
            <person name="Kuo R.C."/>
            <person name="Labutti K."/>
            <person name="Haridas S."/>
            <person name="Kuo A."/>
            <person name="Salamov A."/>
            <person name="Ahrendt S.R."/>
            <person name="Lipzen A."/>
            <person name="Sullivan W."/>
            <person name="Andreopoulos W.B."/>
            <person name="Clum A."/>
            <person name="Lindquist E."/>
            <person name="Daum C."/>
            <person name="Ramamoorthy G.K."/>
            <person name="Gryganskyi A."/>
            <person name="Culley D."/>
            <person name="Magnuson J.K."/>
            <person name="James T.Y."/>
            <person name="O'Malley M.A."/>
            <person name="Stajich J.E."/>
            <person name="Spatafora J.W."/>
            <person name="Visel A."/>
            <person name="Grigoriev I.V."/>
        </authorList>
    </citation>
    <scope>NUCLEOTIDE SEQUENCE [LARGE SCALE GENOMIC DNA]</scope>
    <source>
        <strain evidence="1 2">CBS 115471</strain>
    </source>
</reference>
<dbReference type="PANTHER" id="PTHR47939">
    <property type="entry name" value="MEMBRANE-ASSOCIATED SALT-INDUCIBLE PROTEIN-LIKE"/>
    <property type="match status" value="1"/>
</dbReference>
<dbReference type="InterPro" id="IPR002885">
    <property type="entry name" value="PPR_rpt"/>
</dbReference>
<dbReference type="OrthoDB" id="185373at2759"/>
<dbReference type="Proteomes" id="UP000193144">
    <property type="component" value="Unassembled WGS sequence"/>
</dbReference>
<organism evidence="1 2">
    <name type="scientific">Clohesyomyces aquaticus</name>
    <dbReference type="NCBI Taxonomy" id="1231657"/>
    <lineage>
        <taxon>Eukaryota</taxon>
        <taxon>Fungi</taxon>
        <taxon>Dikarya</taxon>
        <taxon>Ascomycota</taxon>
        <taxon>Pezizomycotina</taxon>
        <taxon>Dothideomycetes</taxon>
        <taxon>Pleosporomycetidae</taxon>
        <taxon>Pleosporales</taxon>
        <taxon>Lindgomycetaceae</taxon>
        <taxon>Clohesyomyces</taxon>
    </lineage>
</organism>
<dbReference type="Pfam" id="PF13812">
    <property type="entry name" value="PPR_3"/>
    <property type="match status" value="1"/>
</dbReference>
<keyword evidence="2" id="KW-1185">Reference proteome</keyword>
<sequence length="806" mass="91911">MPSHLTRVVFRSIIANRPVLYRGCLQRSARPRIVSRHGLSIPSHARCQRRTFFDLFKPTRKLKDPDVPPGLDTLYVLSNRKDMAARPPTPAEVAGALNAFFSASTKPIDKTHVHVAMLAYKYLLDNPKAPKEEGQHWLSMAGLRKALACLGRRPQGSGDLHLAFARLIHNELEQRQNETESDDQIPFLPAYLNILCLYGASLEARELAMTAFPGPIGPDTPSATAQATITTWTNILQGFSHEMNEEELIKTVEIMSRLSVPVSPDSQEALVGFFTGKGDFERAKHWYLQPTATSQDSESSEPTGKTHAMILKACALQKDQRFGQQVVASLLKDIPSKQAWDAIFLWSAAIGKGVDEVDRMMNVMVRRVDDWRKEDPLRPALRPDVHTVNALVEVCMSKNDPYSAERYLSLGEKRGIVPNARTYSMQIEYRLSANDIDGAKIAWYGLQEEKSFDEHTLLVINKLIRALCVSKQHTFDDVMEIVDDLSVRKARFTPETVAMLCTLHLKRGESEDAIDLLQVHAWHYAPPQRNIVSTKLAEFILDRDNSTADAWDTYQILRQLFGEIGRPIRVRLMNEFFARGRPDMACHVFFHMRNHDLPTICPDRDAYADVFTGFARNADAESLELIFNQLKLDLNVDLDTKIRNSLMLAYAATGNNRRALEFWAEIVASKEGPTYRSIAIAFRSCEGMPWGDEHAKPIWRRLKEMDIDIDKEIWTAYLCALARNQKHDEAVKMLEVVEEEYGFTPDLYILCNWFNTTTNIDRQEKVEAWIKAHYPAVWTEMETLGFYRTEGGFGWRQFYINRDLDP</sequence>
<dbReference type="AlphaFoldDB" id="A0A1Y1ZQV4"/>
<evidence type="ECO:0008006" key="3">
    <source>
        <dbReference type="Google" id="ProtNLM"/>
    </source>
</evidence>
<dbReference type="InterPro" id="IPR050667">
    <property type="entry name" value="PPR-containing_protein"/>
</dbReference>
<name>A0A1Y1ZQV4_9PLEO</name>
<evidence type="ECO:0000313" key="2">
    <source>
        <dbReference type="Proteomes" id="UP000193144"/>
    </source>
</evidence>
<dbReference type="EMBL" id="MCFA01000049">
    <property type="protein sequence ID" value="ORY12610.1"/>
    <property type="molecule type" value="Genomic_DNA"/>
</dbReference>
<proteinExistence type="predicted"/>
<evidence type="ECO:0000313" key="1">
    <source>
        <dbReference type="EMBL" id="ORY12610.1"/>
    </source>
</evidence>
<dbReference type="PANTHER" id="PTHR47939:SF1">
    <property type="entry name" value="OS04G0684500 PROTEIN"/>
    <property type="match status" value="1"/>
</dbReference>
<accession>A0A1Y1ZQV4</accession>
<comment type="caution">
    <text evidence="1">The sequence shown here is derived from an EMBL/GenBank/DDBJ whole genome shotgun (WGS) entry which is preliminary data.</text>
</comment>
<protein>
    <recommendedName>
        <fullName evidence="3">Complex I intermediate-associated protein-like protein 84</fullName>
    </recommendedName>
</protein>
<dbReference type="InterPro" id="IPR011990">
    <property type="entry name" value="TPR-like_helical_dom_sf"/>
</dbReference>